<evidence type="ECO:0000259" key="3">
    <source>
        <dbReference type="PROSITE" id="PS51371"/>
    </source>
</evidence>
<dbReference type="RefSeq" id="WP_166281434.1">
    <property type="nucleotide sequence ID" value="NZ_JTHE03000043.1"/>
</dbReference>
<feature type="domain" description="CBS" evidence="3">
    <location>
        <begin position="75"/>
        <end position="131"/>
    </location>
</feature>
<sequence length="207" mass="23225">MLRASDIMNPNVMTIRSAATVQEAIDLMREEGLQALVVNRRHPQDAYGILTDTDIVSKVINRGRSPEAIRVLEIMTKPCITINPDLGLDYVARLLVNSQVRQAPVIQQELLGIISYADLLEYSHRFTHTKMQLDDALEVAIDQARATCSQTGHGSNLCAEAWKAVEELQAEVAYLRLERLERTAFDLYCDDFPDAIATKEYDAWCSG</sequence>
<gene>
    <name evidence="4" type="ORF">QQ91_0006985</name>
</gene>
<protein>
    <submittedName>
        <fullName evidence="4">CBS domain-containing protein</fullName>
    </submittedName>
</protein>
<dbReference type="SUPFAM" id="SSF54631">
    <property type="entry name" value="CBS-domain pair"/>
    <property type="match status" value="1"/>
</dbReference>
<organism evidence="4 5">
    <name type="scientific">Lyngbya confervoides BDU141951</name>
    <dbReference type="NCBI Taxonomy" id="1574623"/>
    <lineage>
        <taxon>Bacteria</taxon>
        <taxon>Bacillati</taxon>
        <taxon>Cyanobacteriota</taxon>
        <taxon>Cyanophyceae</taxon>
        <taxon>Oscillatoriophycideae</taxon>
        <taxon>Oscillatoriales</taxon>
        <taxon>Microcoleaceae</taxon>
        <taxon>Lyngbya</taxon>
    </lineage>
</organism>
<name>A0ABD4T1P7_9CYAN</name>
<dbReference type="Proteomes" id="UP000031561">
    <property type="component" value="Unassembled WGS sequence"/>
</dbReference>
<evidence type="ECO:0000313" key="4">
    <source>
        <dbReference type="EMBL" id="MCM1982569.1"/>
    </source>
</evidence>
<dbReference type="Pfam" id="PF02672">
    <property type="entry name" value="CP12"/>
    <property type="match status" value="1"/>
</dbReference>
<dbReference type="Pfam" id="PF00571">
    <property type="entry name" value="CBS"/>
    <property type="match status" value="2"/>
</dbReference>
<reference evidence="4 5" key="1">
    <citation type="journal article" date="2015" name="Genome Announc.">
        <title>Draft Genome Sequence of Filamentous Marine Cyanobacterium Lyngbya confervoides Strain BDU141951.</title>
        <authorList>
            <person name="Chandrababunaidu M.M."/>
            <person name="Sen D."/>
            <person name="Tripathy S."/>
        </authorList>
    </citation>
    <scope>NUCLEOTIDE SEQUENCE [LARGE SCALE GENOMIC DNA]</scope>
    <source>
        <strain evidence="4 5">BDU141951</strain>
    </source>
</reference>
<dbReference type="SMART" id="SM01093">
    <property type="entry name" value="CP12"/>
    <property type="match status" value="1"/>
</dbReference>
<dbReference type="PANTHER" id="PTHR43080:SF2">
    <property type="entry name" value="CBS DOMAIN-CONTAINING PROTEIN"/>
    <property type="match status" value="1"/>
</dbReference>
<dbReference type="PANTHER" id="PTHR43080">
    <property type="entry name" value="CBS DOMAIN-CONTAINING PROTEIN CBSX3, MITOCHONDRIAL"/>
    <property type="match status" value="1"/>
</dbReference>
<dbReference type="InterPro" id="IPR003823">
    <property type="entry name" value="CP12_dom"/>
</dbReference>
<dbReference type="SMART" id="SM00116">
    <property type="entry name" value="CBS"/>
    <property type="match status" value="2"/>
</dbReference>
<dbReference type="Gene3D" id="3.10.580.10">
    <property type="entry name" value="CBS-domain"/>
    <property type="match status" value="1"/>
</dbReference>
<dbReference type="PROSITE" id="PS51371">
    <property type="entry name" value="CBS"/>
    <property type="match status" value="2"/>
</dbReference>
<dbReference type="InterPro" id="IPR046342">
    <property type="entry name" value="CBS_dom_sf"/>
</dbReference>
<evidence type="ECO:0000313" key="5">
    <source>
        <dbReference type="Proteomes" id="UP000031561"/>
    </source>
</evidence>
<accession>A0ABD4T1P7</accession>
<dbReference type="InterPro" id="IPR051257">
    <property type="entry name" value="Diverse_CBS-Domain"/>
</dbReference>
<dbReference type="EMBL" id="JTHE03000043">
    <property type="protein sequence ID" value="MCM1982569.1"/>
    <property type="molecule type" value="Genomic_DNA"/>
</dbReference>
<keyword evidence="5" id="KW-1185">Reference proteome</keyword>
<comment type="caution">
    <text evidence="4">The sequence shown here is derived from an EMBL/GenBank/DDBJ whole genome shotgun (WGS) entry which is preliminary data.</text>
</comment>
<keyword evidence="1 2" id="KW-0129">CBS domain</keyword>
<dbReference type="AlphaFoldDB" id="A0ABD4T1P7"/>
<feature type="domain" description="CBS" evidence="3">
    <location>
        <begin position="8"/>
        <end position="67"/>
    </location>
</feature>
<proteinExistence type="predicted"/>
<dbReference type="InterPro" id="IPR000644">
    <property type="entry name" value="CBS_dom"/>
</dbReference>
<evidence type="ECO:0000256" key="1">
    <source>
        <dbReference type="ARBA" id="ARBA00023122"/>
    </source>
</evidence>
<evidence type="ECO:0000256" key="2">
    <source>
        <dbReference type="PROSITE-ProRule" id="PRU00703"/>
    </source>
</evidence>